<dbReference type="Proteomes" id="UP000290218">
    <property type="component" value="Unassembled WGS sequence"/>
</dbReference>
<name>A0A4Q1C5H7_9BACT</name>
<dbReference type="Pfam" id="PF13560">
    <property type="entry name" value="HTH_31"/>
    <property type="match status" value="1"/>
</dbReference>
<evidence type="ECO:0000256" key="1">
    <source>
        <dbReference type="ARBA" id="ARBA00023125"/>
    </source>
</evidence>
<protein>
    <submittedName>
        <fullName evidence="4">Transcriptional regulator</fullName>
    </submittedName>
</protein>
<dbReference type="GO" id="GO:0003700">
    <property type="term" value="F:DNA-binding transcription factor activity"/>
    <property type="evidence" value="ECO:0007669"/>
    <property type="project" value="TreeGrafter"/>
</dbReference>
<dbReference type="GO" id="GO:0005829">
    <property type="term" value="C:cytosol"/>
    <property type="evidence" value="ECO:0007669"/>
    <property type="project" value="TreeGrafter"/>
</dbReference>
<evidence type="ECO:0000256" key="2">
    <source>
        <dbReference type="SAM" id="MobiDB-lite"/>
    </source>
</evidence>
<reference evidence="4 5" key="1">
    <citation type="submission" date="2019-01" db="EMBL/GenBank/DDBJ databases">
        <title>Lacunisphaera sp. strain TWA-58.</title>
        <authorList>
            <person name="Chen W.-M."/>
        </authorList>
    </citation>
    <scope>NUCLEOTIDE SEQUENCE [LARGE SCALE GENOMIC DNA]</scope>
    <source>
        <strain evidence="4 5">TWA-58</strain>
    </source>
</reference>
<dbReference type="InterPro" id="IPR050807">
    <property type="entry name" value="TransReg_Diox_bact_type"/>
</dbReference>
<sequence>MTSVAELIQKHRKKAGLSQAGLASLAGVGKTVIWDIENGKESVQWDTLLKIFRVLNITAEWRSPLLEREAMASASSSPTASASSSPDSSAVAEARTPV</sequence>
<evidence type="ECO:0000313" key="4">
    <source>
        <dbReference type="EMBL" id="RXK53661.1"/>
    </source>
</evidence>
<dbReference type="CDD" id="cd00093">
    <property type="entry name" value="HTH_XRE"/>
    <property type="match status" value="1"/>
</dbReference>
<dbReference type="RefSeq" id="WP_129049568.1">
    <property type="nucleotide sequence ID" value="NZ_SDHX01000002.1"/>
</dbReference>
<dbReference type="GO" id="GO:0003677">
    <property type="term" value="F:DNA binding"/>
    <property type="evidence" value="ECO:0007669"/>
    <property type="project" value="UniProtKB-KW"/>
</dbReference>
<evidence type="ECO:0000259" key="3">
    <source>
        <dbReference type="PROSITE" id="PS50943"/>
    </source>
</evidence>
<dbReference type="PANTHER" id="PTHR46797:SF1">
    <property type="entry name" value="METHYLPHOSPHONATE SYNTHASE"/>
    <property type="match status" value="1"/>
</dbReference>
<feature type="compositionally biased region" description="Low complexity" evidence="2">
    <location>
        <begin position="71"/>
        <end position="98"/>
    </location>
</feature>
<dbReference type="SMART" id="SM00530">
    <property type="entry name" value="HTH_XRE"/>
    <property type="match status" value="1"/>
</dbReference>
<dbReference type="OrthoDB" id="1122334at2"/>
<dbReference type="PANTHER" id="PTHR46797">
    <property type="entry name" value="HTH-TYPE TRANSCRIPTIONAL REGULATOR"/>
    <property type="match status" value="1"/>
</dbReference>
<accession>A0A4Q1C5H7</accession>
<dbReference type="AlphaFoldDB" id="A0A4Q1C5H7"/>
<feature type="region of interest" description="Disordered" evidence="2">
    <location>
        <begin position="69"/>
        <end position="98"/>
    </location>
</feature>
<dbReference type="InterPro" id="IPR010982">
    <property type="entry name" value="Lambda_DNA-bd_dom_sf"/>
</dbReference>
<gene>
    <name evidence="4" type="ORF">ESB00_18410</name>
</gene>
<feature type="domain" description="HTH cro/C1-type" evidence="3">
    <location>
        <begin position="8"/>
        <end position="62"/>
    </location>
</feature>
<comment type="caution">
    <text evidence="4">The sequence shown here is derived from an EMBL/GenBank/DDBJ whole genome shotgun (WGS) entry which is preliminary data.</text>
</comment>
<dbReference type="EMBL" id="SDHX01000002">
    <property type="protein sequence ID" value="RXK53661.1"/>
    <property type="molecule type" value="Genomic_DNA"/>
</dbReference>
<proteinExistence type="predicted"/>
<evidence type="ECO:0000313" key="5">
    <source>
        <dbReference type="Proteomes" id="UP000290218"/>
    </source>
</evidence>
<keyword evidence="5" id="KW-1185">Reference proteome</keyword>
<keyword evidence="1" id="KW-0238">DNA-binding</keyword>
<organism evidence="4 5">
    <name type="scientific">Oleiharenicola lentus</name>
    <dbReference type="NCBI Taxonomy" id="2508720"/>
    <lineage>
        <taxon>Bacteria</taxon>
        <taxon>Pseudomonadati</taxon>
        <taxon>Verrucomicrobiota</taxon>
        <taxon>Opitutia</taxon>
        <taxon>Opitutales</taxon>
        <taxon>Opitutaceae</taxon>
        <taxon>Oleiharenicola</taxon>
    </lineage>
</organism>
<dbReference type="SUPFAM" id="SSF47413">
    <property type="entry name" value="lambda repressor-like DNA-binding domains"/>
    <property type="match status" value="1"/>
</dbReference>
<dbReference type="Gene3D" id="1.10.260.40">
    <property type="entry name" value="lambda repressor-like DNA-binding domains"/>
    <property type="match status" value="1"/>
</dbReference>
<dbReference type="InterPro" id="IPR001387">
    <property type="entry name" value="Cro/C1-type_HTH"/>
</dbReference>
<dbReference type="PROSITE" id="PS50943">
    <property type="entry name" value="HTH_CROC1"/>
    <property type="match status" value="1"/>
</dbReference>